<evidence type="ECO:0000313" key="2">
    <source>
        <dbReference type="EMBL" id="EUD65075.1"/>
    </source>
</evidence>
<name>W7A0I6_9APIC</name>
<evidence type="ECO:0000313" key="3">
    <source>
        <dbReference type="Proteomes" id="UP000030640"/>
    </source>
</evidence>
<dbReference type="VEuPathDB" id="PlasmoDB:C922_04590"/>
<dbReference type="GeneID" id="20039864"/>
<protein>
    <submittedName>
        <fullName evidence="2">Uncharacterized protein</fullName>
    </submittedName>
</protein>
<accession>W7A0I6</accession>
<sequence length="117" mass="13441">MHAHKWKTRVDHDQLSGLSDNVLNYDNAGNGIKELPGAHETKGIAGKIPWGKVAVGVMASLRSFLRKRIFRRTNSFKKWTELDEWEDSEISNNDSRNQTDEDPEDRGHSYSIRYGVR</sequence>
<feature type="region of interest" description="Disordered" evidence="1">
    <location>
        <begin position="85"/>
        <end position="117"/>
    </location>
</feature>
<dbReference type="EMBL" id="KI965484">
    <property type="protein sequence ID" value="EUD65075.1"/>
    <property type="molecule type" value="Genomic_DNA"/>
</dbReference>
<reference evidence="2 3" key="1">
    <citation type="submission" date="2013-02" db="EMBL/GenBank/DDBJ databases">
        <title>The Genome Sequence of Plasmodium inui San Antonio 1.</title>
        <authorList>
            <consortium name="The Broad Institute Genome Sequencing Platform"/>
            <consortium name="The Broad Institute Genome Sequencing Center for Infectious Disease"/>
            <person name="Neafsey D."/>
            <person name="Cheeseman I."/>
            <person name="Volkman S."/>
            <person name="Adams J."/>
            <person name="Walker B."/>
            <person name="Young S.K."/>
            <person name="Zeng Q."/>
            <person name="Gargeya S."/>
            <person name="Fitzgerald M."/>
            <person name="Haas B."/>
            <person name="Abouelleil A."/>
            <person name="Alvarado L."/>
            <person name="Arachchi H.M."/>
            <person name="Berlin A.M."/>
            <person name="Chapman S.B."/>
            <person name="Dewar J."/>
            <person name="Goldberg J."/>
            <person name="Griggs A."/>
            <person name="Gujja S."/>
            <person name="Hansen M."/>
            <person name="Howarth C."/>
            <person name="Imamovic A."/>
            <person name="Larimer J."/>
            <person name="McCowan C."/>
            <person name="Murphy C."/>
            <person name="Neiman D."/>
            <person name="Pearson M."/>
            <person name="Priest M."/>
            <person name="Roberts A."/>
            <person name="Saif S."/>
            <person name="Shea T."/>
            <person name="Sisk P."/>
            <person name="Sykes S."/>
            <person name="Wortman J."/>
            <person name="Nusbaum C."/>
            <person name="Birren B."/>
        </authorList>
    </citation>
    <scope>NUCLEOTIDE SEQUENCE [LARGE SCALE GENOMIC DNA]</scope>
    <source>
        <strain evidence="2 3">San Antonio 1</strain>
    </source>
</reference>
<evidence type="ECO:0000256" key="1">
    <source>
        <dbReference type="SAM" id="MobiDB-lite"/>
    </source>
</evidence>
<organism evidence="2 3">
    <name type="scientific">Plasmodium inui San Antonio 1</name>
    <dbReference type="NCBI Taxonomy" id="1237626"/>
    <lineage>
        <taxon>Eukaryota</taxon>
        <taxon>Sar</taxon>
        <taxon>Alveolata</taxon>
        <taxon>Apicomplexa</taxon>
        <taxon>Aconoidasida</taxon>
        <taxon>Haemosporida</taxon>
        <taxon>Plasmodiidae</taxon>
        <taxon>Plasmodium</taxon>
        <taxon>Plasmodium (Plasmodium)</taxon>
    </lineage>
</organism>
<gene>
    <name evidence="2" type="ORF">C922_04590</name>
</gene>
<keyword evidence="3" id="KW-1185">Reference proteome</keyword>
<dbReference type="AlphaFoldDB" id="W7A0I6"/>
<dbReference type="Proteomes" id="UP000030640">
    <property type="component" value="Unassembled WGS sequence"/>
</dbReference>
<dbReference type="RefSeq" id="XP_008818391.1">
    <property type="nucleotide sequence ID" value="XM_008820169.1"/>
</dbReference>
<proteinExistence type="predicted"/>